<evidence type="ECO:0000313" key="2">
    <source>
        <dbReference type="Proteomes" id="UP000075881"/>
    </source>
</evidence>
<proteinExistence type="predicted"/>
<dbReference type="VEuPathDB" id="VectorBase:ACHR014025"/>
<reference evidence="1" key="2">
    <citation type="submission" date="2020-05" db="UniProtKB">
        <authorList>
            <consortium name="EnsemblMetazoa"/>
        </authorList>
    </citation>
    <scope>IDENTIFICATION</scope>
    <source>
        <strain evidence="1">ACHKN1017</strain>
    </source>
</reference>
<dbReference type="AlphaFoldDB" id="A0A182KHQ7"/>
<dbReference type="Proteomes" id="UP000075881">
    <property type="component" value="Unassembled WGS sequence"/>
</dbReference>
<name>A0A182KHQ7_9DIPT</name>
<accession>A0A182KHQ7</accession>
<reference evidence="2" key="1">
    <citation type="submission" date="2013-03" db="EMBL/GenBank/DDBJ databases">
        <title>The Genome Sequence of Anopheles christyi ACHKN1017.</title>
        <authorList>
            <consortium name="The Broad Institute Genomics Platform"/>
            <person name="Neafsey D.E."/>
            <person name="Besansky N."/>
            <person name="Walker B."/>
            <person name="Young S.K."/>
            <person name="Zeng Q."/>
            <person name="Gargeya S."/>
            <person name="Fitzgerald M."/>
            <person name="Haas B."/>
            <person name="Abouelleil A."/>
            <person name="Allen A.W."/>
            <person name="Alvarado L."/>
            <person name="Arachchi H.M."/>
            <person name="Berlin A.M."/>
            <person name="Chapman S.B."/>
            <person name="Gainer-Dewar J."/>
            <person name="Goldberg J."/>
            <person name="Griggs A."/>
            <person name="Gujja S."/>
            <person name="Hansen M."/>
            <person name="Howarth C."/>
            <person name="Imamovic A."/>
            <person name="Ireland A."/>
            <person name="Larimer J."/>
            <person name="McCowan C."/>
            <person name="Murphy C."/>
            <person name="Pearson M."/>
            <person name="Poon T.W."/>
            <person name="Priest M."/>
            <person name="Roberts A."/>
            <person name="Saif S."/>
            <person name="Shea T."/>
            <person name="Sisk P."/>
            <person name="Sykes S."/>
            <person name="Wortman J."/>
            <person name="Nusbaum C."/>
            <person name="Birren B."/>
        </authorList>
    </citation>
    <scope>NUCLEOTIDE SEQUENCE [LARGE SCALE GENOMIC DNA]</scope>
    <source>
        <strain evidence="2">ACHKN1017</strain>
    </source>
</reference>
<sequence>MHFVISSISYNRLSSSCWRCSSSSSSCSSFSSCSTLFFNCTSFRKRFWVAIELDSTSDSRHWERSRITEPYATVRAGPTTLRHTKLFSSTA</sequence>
<evidence type="ECO:0000313" key="1">
    <source>
        <dbReference type="EnsemblMetazoa" id="ACHR014025-PA"/>
    </source>
</evidence>
<protein>
    <submittedName>
        <fullName evidence="1">Uncharacterized protein</fullName>
    </submittedName>
</protein>
<dbReference type="EnsemblMetazoa" id="ACHR014025-RA">
    <property type="protein sequence ID" value="ACHR014025-PA"/>
    <property type="gene ID" value="ACHR014025"/>
</dbReference>
<keyword evidence="2" id="KW-1185">Reference proteome</keyword>
<organism evidence="1 2">
    <name type="scientific">Anopheles christyi</name>
    <dbReference type="NCBI Taxonomy" id="43041"/>
    <lineage>
        <taxon>Eukaryota</taxon>
        <taxon>Metazoa</taxon>
        <taxon>Ecdysozoa</taxon>
        <taxon>Arthropoda</taxon>
        <taxon>Hexapoda</taxon>
        <taxon>Insecta</taxon>
        <taxon>Pterygota</taxon>
        <taxon>Neoptera</taxon>
        <taxon>Endopterygota</taxon>
        <taxon>Diptera</taxon>
        <taxon>Nematocera</taxon>
        <taxon>Culicoidea</taxon>
        <taxon>Culicidae</taxon>
        <taxon>Anophelinae</taxon>
        <taxon>Anopheles</taxon>
    </lineage>
</organism>